<proteinExistence type="inferred from homology"/>
<comment type="caution">
    <text evidence="13">The sequence shown here is derived from an EMBL/GenBank/DDBJ whole genome shotgun (WGS) entry which is preliminary data.</text>
</comment>
<organism evidence="13 14">
    <name type="scientific">Rhizoclosmatium globosum</name>
    <dbReference type="NCBI Taxonomy" id="329046"/>
    <lineage>
        <taxon>Eukaryota</taxon>
        <taxon>Fungi</taxon>
        <taxon>Fungi incertae sedis</taxon>
        <taxon>Chytridiomycota</taxon>
        <taxon>Chytridiomycota incertae sedis</taxon>
        <taxon>Chytridiomycetes</taxon>
        <taxon>Chytridiales</taxon>
        <taxon>Chytriomycetaceae</taxon>
        <taxon>Rhizoclosmatium</taxon>
    </lineage>
</organism>
<keyword evidence="9" id="KW-0472">Membrane</keyword>
<keyword evidence="5" id="KW-0813">Transport</keyword>
<evidence type="ECO:0000256" key="2">
    <source>
        <dbReference type="ARBA" id="ARBA00004623"/>
    </source>
</evidence>
<evidence type="ECO:0000256" key="3">
    <source>
        <dbReference type="ARBA" id="ARBA00009714"/>
    </source>
</evidence>
<evidence type="ECO:0000256" key="5">
    <source>
        <dbReference type="ARBA" id="ARBA00022448"/>
    </source>
</evidence>
<evidence type="ECO:0000313" key="13">
    <source>
        <dbReference type="EMBL" id="ORY37690.1"/>
    </source>
</evidence>
<dbReference type="PANTHER" id="PTHR13190">
    <property type="entry name" value="AUTOPHAGY-RELATED 2, ISOFORM A"/>
    <property type="match status" value="1"/>
</dbReference>
<dbReference type="GO" id="GO:0005789">
    <property type="term" value="C:endoplasmic reticulum membrane"/>
    <property type="evidence" value="ECO:0007669"/>
    <property type="project" value="UniProtKB-SubCell"/>
</dbReference>
<dbReference type="Proteomes" id="UP000193642">
    <property type="component" value="Unassembled WGS sequence"/>
</dbReference>
<dbReference type="GO" id="GO:0000422">
    <property type="term" value="P:autophagy of mitochondrion"/>
    <property type="evidence" value="ECO:0007669"/>
    <property type="project" value="TreeGrafter"/>
</dbReference>
<dbReference type="GO" id="GO:0006869">
    <property type="term" value="P:lipid transport"/>
    <property type="evidence" value="ECO:0007669"/>
    <property type="project" value="UniProtKB-KW"/>
</dbReference>
<feature type="non-terminal residue" evidence="13">
    <location>
        <position position="1"/>
    </location>
</feature>
<dbReference type="STRING" id="329046.A0A1Y2BSG4"/>
<dbReference type="GO" id="GO:0043495">
    <property type="term" value="F:protein-membrane adaptor activity"/>
    <property type="evidence" value="ECO:0007669"/>
    <property type="project" value="TreeGrafter"/>
</dbReference>
<accession>A0A1Y2BSG4</accession>
<comment type="catalytic activity">
    <reaction evidence="11">
        <text>a 1,2-diacyl-sn-glycero-3-phosphoethanolamine(in) = a 1,2-diacyl-sn-glycero-3-phosphoethanolamine(out)</text>
        <dbReference type="Rhea" id="RHEA:38895"/>
        <dbReference type="ChEBI" id="CHEBI:64612"/>
    </reaction>
</comment>
<evidence type="ECO:0000256" key="8">
    <source>
        <dbReference type="ARBA" id="ARBA00023055"/>
    </source>
</evidence>
<evidence type="ECO:0000256" key="11">
    <source>
        <dbReference type="ARBA" id="ARBA00024615"/>
    </source>
</evidence>
<evidence type="ECO:0000256" key="7">
    <source>
        <dbReference type="ARBA" id="ARBA00023006"/>
    </source>
</evidence>
<gene>
    <name evidence="13" type="ORF">BCR33DRAFT_663396</name>
</gene>
<dbReference type="GO" id="GO:0061723">
    <property type="term" value="P:glycophagy"/>
    <property type="evidence" value="ECO:0007669"/>
    <property type="project" value="TreeGrafter"/>
</dbReference>
<evidence type="ECO:0000256" key="9">
    <source>
        <dbReference type="ARBA" id="ARBA00023136"/>
    </source>
</evidence>
<keyword evidence="8" id="KW-0445">Lipid transport</keyword>
<dbReference type="InterPro" id="IPR026849">
    <property type="entry name" value="ATG2"/>
</dbReference>
<sequence length="310" mass="33598">PLRFYVDQDALSFIGAFVSYGPPPPSTPASPPQNSASNGEEDDSFFQMCSIRPIPVMIDYKPKHVNIESLRGGNLLEVFNFVPLEGAEMTLNQVRLNGVKGIGKLINMIKLQWLRDVTKNQPHRVVKGLSGIKPIASIGAGIADLILLPWQQYQREGKIMRGLEKGAKSFSKAAAMETLALGARLAITTQTILEGVEKNTTGRKPSFEDSSLERNKSRFSEQPKNIQEGVAQGAQSLARNVNEAVQTVLDVPARGLQGDTGRAAAAARAVPVAILRPVIGATEAVSKTLLGLQNTIDPSKKKQTEDKYKN</sequence>
<comment type="catalytic activity">
    <reaction evidence="10">
        <text>a 1,2-diacyl-sn-glycero-3-phospho-L-serine(in) = a 1,2-diacyl-sn-glycero-3-phospho-L-serine(out)</text>
        <dbReference type="Rhea" id="RHEA:38663"/>
        <dbReference type="ChEBI" id="CHEBI:57262"/>
    </reaction>
</comment>
<dbReference type="GO" id="GO:0032266">
    <property type="term" value="F:phosphatidylinositol-3-phosphate binding"/>
    <property type="evidence" value="ECO:0007669"/>
    <property type="project" value="TreeGrafter"/>
</dbReference>
<dbReference type="GO" id="GO:0061709">
    <property type="term" value="P:reticulophagy"/>
    <property type="evidence" value="ECO:0007669"/>
    <property type="project" value="TreeGrafter"/>
</dbReference>
<evidence type="ECO:0000313" key="14">
    <source>
        <dbReference type="Proteomes" id="UP000193642"/>
    </source>
</evidence>
<keyword evidence="14" id="KW-1185">Reference proteome</keyword>
<evidence type="ECO:0000256" key="6">
    <source>
        <dbReference type="ARBA" id="ARBA00022824"/>
    </source>
</evidence>
<comment type="similarity">
    <text evidence="3">Belongs to the ATG2 family.</text>
</comment>
<dbReference type="AlphaFoldDB" id="A0A1Y2BSG4"/>
<evidence type="ECO:0000256" key="1">
    <source>
        <dbReference type="ARBA" id="ARBA00004406"/>
    </source>
</evidence>
<dbReference type="OrthoDB" id="18982at2759"/>
<feature type="compositionally biased region" description="Basic and acidic residues" evidence="12">
    <location>
        <begin position="205"/>
        <end position="221"/>
    </location>
</feature>
<comment type="subcellular location">
    <subcellularLocation>
        <location evidence="1">Endoplasmic reticulum membrane</location>
        <topology evidence="1">Peripheral membrane protein</topology>
    </subcellularLocation>
    <subcellularLocation>
        <location evidence="2">Preautophagosomal structure membrane</location>
        <topology evidence="2">Peripheral membrane protein</topology>
    </subcellularLocation>
</comment>
<feature type="region of interest" description="Disordered" evidence="12">
    <location>
        <begin position="197"/>
        <end position="224"/>
    </location>
</feature>
<dbReference type="Pfam" id="PF13329">
    <property type="entry name" value="ATG2_CAD"/>
    <property type="match status" value="1"/>
</dbReference>
<evidence type="ECO:0000256" key="10">
    <source>
        <dbReference type="ARBA" id="ARBA00024479"/>
    </source>
</evidence>
<evidence type="ECO:0000256" key="4">
    <source>
        <dbReference type="ARBA" id="ARBA00018070"/>
    </source>
</evidence>
<name>A0A1Y2BSG4_9FUNG</name>
<dbReference type="PANTHER" id="PTHR13190:SF1">
    <property type="entry name" value="AUTOPHAGY-RELATED 2, ISOFORM A"/>
    <property type="match status" value="1"/>
</dbReference>
<dbReference type="GO" id="GO:0034045">
    <property type="term" value="C:phagophore assembly site membrane"/>
    <property type="evidence" value="ECO:0007669"/>
    <property type="project" value="UniProtKB-SubCell"/>
</dbReference>
<dbReference type="EMBL" id="MCGO01000049">
    <property type="protein sequence ID" value="ORY37690.1"/>
    <property type="molecule type" value="Genomic_DNA"/>
</dbReference>
<dbReference type="GO" id="GO:0000045">
    <property type="term" value="P:autophagosome assembly"/>
    <property type="evidence" value="ECO:0007669"/>
    <property type="project" value="TreeGrafter"/>
</dbReference>
<reference evidence="13 14" key="1">
    <citation type="submission" date="2016-07" db="EMBL/GenBank/DDBJ databases">
        <title>Pervasive Adenine N6-methylation of Active Genes in Fungi.</title>
        <authorList>
            <consortium name="DOE Joint Genome Institute"/>
            <person name="Mondo S.J."/>
            <person name="Dannebaum R.O."/>
            <person name="Kuo R.C."/>
            <person name="Labutti K."/>
            <person name="Haridas S."/>
            <person name="Kuo A."/>
            <person name="Salamov A."/>
            <person name="Ahrendt S.R."/>
            <person name="Lipzen A."/>
            <person name="Sullivan W."/>
            <person name="Andreopoulos W.B."/>
            <person name="Clum A."/>
            <person name="Lindquist E."/>
            <person name="Daum C."/>
            <person name="Ramamoorthy G.K."/>
            <person name="Gryganskyi A."/>
            <person name="Culley D."/>
            <person name="Magnuson J.K."/>
            <person name="James T.Y."/>
            <person name="O'Malley M.A."/>
            <person name="Stajich J.E."/>
            <person name="Spatafora J.W."/>
            <person name="Visel A."/>
            <person name="Grigoriev I.V."/>
        </authorList>
    </citation>
    <scope>NUCLEOTIDE SEQUENCE [LARGE SCALE GENOMIC DNA]</scope>
    <source>
        <strain evidence="13 14">JEL800</strain>
    </source>
</reference>
<evidence type="ECO:0000256" key="12">
    <source>
        <dbReference type="SAM" id="MobiDB-lite"/>
    </source>
</evidence>
<dbReference type="GO" id="GO:0061908">
    <property type="term" value="C:phagophore"/>
    <property type="evidence" value="ECO:0007669"/>
    <property type="project" value="TreeGrafter"/>
</dbReference>
<dbReference type="GO" id="GO:0034727">
    <property type="term" value="P:piecemeal microautophagy of the nucleus"/>
    <property type="evidence" value="ECO:0007669"/>
    <property type="project" value="TreeGrafter"/>
</dbReference>
<protein>
    <recommendedName>
        <fullName evidence="4">Autophagy-related protein 2</fullName>
    </recommendedName>
</protein>
<keyword evidence="6" id="KW-0256">Endoplasmic reticulum</keyword>
<keyword evidence="7" id="KW-0072">Autophagy</keyword>